<organism evidence="1 2">
    <name type="scientific">Pseudidiomarina salinarum</name>
    <dbReference type="NCBI Taxonomy" id="435908"/>
    <lineage>
        <taxon>Bacteria</taxon>
        <taxon>Pseudomonadati</taxon>
        <taxon>Pseudomonadota</taxon>
        <taxon>Gammaproteobacteria</taxon>
        <taxon>Alteromonadales</taxon>
        <taxon>Idiomarinaceae</taxon>
        <taxon>Pseudidiomarina</taxon>
    </lineage>
</organism>
<dbReference type="EMBL" id="JPER01000001">
    <property type="protein sequence ID" value="KFZ31178.1"/>
    <property type="molecule type" value="Genomic_DNA"/>
</dbReference>
<dbReference type="AlphaFoldDB" id="A0A094L8M2"/>
<evidence type="ECO:0000313" key="2">
    <source>
        <dbReference type="Proteomes" id="UP000054363"/>
    </source>
</evidence>
<evidence type="ECO:0000313" key="1">
    <source>
        <dbReference type="EMBL" id="KFZ31178.1"/>
    </source>
</evidence>
<name>A0A094L8M2_9GAMM</name>
<dbReference type="Gene3D" id="3.30.700.10">
    <property type="entry name" value="Glycoprotein, Type 4 Pilin"/>
    <property type="match status" value="1"/>
</dbReference>
<dbReference type="NCBIfam" id="TIGR02532">
    <property type="entry name" value="IV_pilin_GFxxxE"/>
    <property type="match status" value="1"/>
</dbReference>
<dbReference type="Proteomes" id="UP000054363">
    <property type="component" value="Unassembled WGS sequence"/>
</dbReference>
<evidence type="ECO:0008006" key="3">
    <source>
        <dbReference type="Google" id="ProtNLM"/>
    </source>
</evidence>
<comment type="caution">
    <text evidence="1">The sequence shown here is derived from an EMBL/GenBank/DDBJ whole genome shotgun (WGS) entry which is preliminary data.</text>
</comment>
<protein>
    <recommendedName>
        <fullName evidence="3">MSHA biogenesis protein MshA</fullName>
    </recommendedName>
</protein>
<dbReference type="RefSeq" id="WP_034773276.1">
    <property type="nucleotide sequence ID" value="NZ_JPER01000001.1"/>
</dbReference>
<reference evidence="1 2" key="1">
    <citation type="submission" date="2014-06" db="EMBL/GenBank/DDBJ databases">
        <title>The draft genome sequence of Idiomarina salinarum ISL-52.</title>
        <authorList>
            <person name="Du J."/>
            <person name="Shao Z."/>
        </authorList>
    </citation>
    <scope>NUCLEOTIDE SEQUENCE [LARGE SCALE GENOMIC DNA]</scope>
    <source>
        <strain evidence="1 2">ISL-52</strain>
    </source>
</reference>
<dbReference type="STRING" id="435908.IDSA_00110"/>
<dbReference type="eggNOG" id="COG2165">
    <property type="taxonomic scope" value="Bacteria"/>
</dbReference>
<dbReference type="InterPro" id="IPR045584">
    <property type="entry name" value="Pilin-like"/>
</dbReference>
<accession>A0A094L8M2</accession>
<dbReference type="InterPro" id="IPR012902">
    <property type="entry name" value="N_methyl_site"/>
</dbReference>
<sequence>MKAHKGFTLIELIIVIVVLGILAVSAAPQFINFSGDAREATLDGLKGAMNGAARSVYAKAAIQGEEDSSSYVTVSGVETVYGYPTALAAGITAALQIETADWDIAYTDNSDPGSTANTARFSPAGINDSITTTDHTTITECYVEYIDVTTAGNFPAISVVTTGC</sequence>
<keyword evidence="2" id="KW-1185">Reference proteome</keyword>
<dbReference type="SUPFAM" id="SSF54523">
    <property type="entry name" value="Pili subunits"/>
    <property type="match status" value="1"/>
</dbReference>
<dbReference type="PROSITE" id="PS00409">
    <property type="entry name" value="PROKAR_NTER_METHYL"/>
    <property type="match status" value="1"/>
</dbReference>
<dbReference type="Pfam" id="PF07963">
    <property type="entry name" value="N_methyl"/>
    <property type="match status" value="1"/>
</dbReference>
<proteinExistence type="predicted"/>
<dbReference type="OrthoDB" id="5902365at2"/>
<gene>
    <name evidence="1" type="ORF">IDSA_00110</name>
</gene>